<evidence type="ECO:0000313" key="1">
    <source>
        <dbReference type="EMBL" id="GJS91087.1"/>
    </source>
</evidence>
<protein>
    <submittedName>
        <fullName evidence="1">Uncharacterized protein</fullName>
    </submittedName>
</protein>
<comment type="caution">
    <text evidence="1">The sequence shown here is derived from an EMBL/GenBank/DDBJ whole genome shotgun (WGS) entry which is preliminary data.</text>
</comment>
<keyword evidence="2" id="KW-1185">Reference proteome</keyword>
<evidence type="ECO:0000313" key="2">
    <source>
        <dbReference type="Proteomes" id="UP001151760"/>
    </source>
</evidence>
<proteinExistence type="predicted"/>
<dbReference type="Proteomes" id="UP001151760">
    <property type="component" value="Unassembled WGS sequence"/>
</dbReference>
<reference evidence="1" key="2">
    <citation type="submission" date="2022-01" db="EMBL/GenBank/DDBJ databases">
        <authorList>
            <person name="Yamashiro T."/>
            <person name="Shiraishi A."/>
            <person name="Satake H."/>
            <person name="Nakayama K."/>
        </authorList>
    </citation>
    <scope>NUCLEOTIDE SEQUENCE</scope>
</reference>
<reference evidence="1" key="1">
    <citation type="journal article" date="2022" name="Int. J. Mol. Sci.">
        <title>Draft Genome of Tanacetum Coccineum: Genomic Comparison of Closely Related Tanacetum-Family Plants.</title>
        <authorList>
            <person name="Yamashiro T."/>
            <person name="Shiraishi A."/>
            <person name="Nakayama K."/>
            <person name="Satake H."/>
        </authorList>
    </citation>
    <scope>NUCLEOTIDE SEQUENCE</scope>
</reference>
<organism evidence="1 2">
    <name type="scientific">Tanacetum coccineum</name>
    <dbReference type="NCBI Taxonomy" id="301880"/>
    <lineage>
        <taxon>Eukaryota</taxon>
        <taxon>Viridiplantae</taxon>
        <taxon>Streptophyta</taxon>
        <taxon>Embryophyta</taxon>
        <taxon>Tracheophyta</taxon>
        <taxon>Spermatophyta</taxon>
        <taxon>Magnoliopsida</taxon>
        <taxon>eudicotyledons</taxon>
        <taxon>Gunneridae</taxon>
        <taxon>Pentapetalae</taxon>
        <taxon>asterids</taxon>
        <taxon>campanulids</taxon>
        <taxon>Asterales</taxon>
        <taxon>Asteraceae</taxon>
        <taxon>Asteroideae</taxon>
        <taxon>Anthemideae</taxon>
        <taxon>Anthemidinae</taxon>
        <taxon>Tanacetum</taxon>
    </lineage>
</organism>
<name>A0ABQ4ZPI4_9ASTR</name>
<accession>A0ABQ4ZPI4</accession>
<dbReference type="EMBL" id="BQNB010011478">
    <property type="protein sequence ID" value="GJS91087.1"/>
    <property type="molecule type" value="Genomic_DNA"/>
</dbReference>
<sequence length="106" mass="11724">MKICFNSSQVVIVPDDVLSSHHLAVLTSVTEKTHSMMSSSETPRVLNKLAILRNLPICLIASSVSFPDKCHYDQEPDIVPMFLASVCGRSLRGCHGRIEVEEDEIV</sequence>
<gene>
    <name evidence="1" type="ORF">Tco_0773723</name>
</gene>